<dbReference type="Proteomes" id="UP000027222">
    <property type="component" value="Unassembled WGS sequence"/>
</dbReference>
<name>A0A067TFT1_GALM3</name>
<dbReference type="EMBL" id="KL142376">
    <property type="protein sequence ID" value="KDR77833.1"/>
    <property type="molecule type" value="Genomic_DNA"/>
</dbReference>
<organism evidence="1 2">
    <name type="scientific">Galerina marginata (strain CBS 339.88)</name>
    <dbReference type="NCBI Taxonomy" id="685588"/>
    <lineage>
        <taxon>Eukaryota</taxon>
        <taxon>Fungi</taxon>
        <taxon>Dikarya</taxon>
        <taxon>Basidiomycota</taxon>
        <taxon>Agaricomycotina</taxon>
        <taxon>Agaricomycetes</taxon>
        <taxon>Agaricomycetidae</taxon>
        <taxon>Agaricales</taxon>
        <taxon>Agaricineae</taxon>
        <taxon>Strophariaceae</taxon>
        <taxon>Galerina</taxon>
    </lineage>
</organism>
<keyword evidence="2" id="KW-1185">Reference proteome</keyword>
<dbReference type="AlphaFoldDB" id="A0A067TFT1"/>
<gene>
    <name evidence="1" type="ORF">GALMADRAFT_414377</name>
</gene>
<evidence type="ECO:0000313" key="1">
    <source>
        <dbReference type="EMBL" id="KDR77833.1"/>
    </source>
</evidence>
<reference evidence="2" key="1">
    <citation type="journal article" date="2014" name="Proc. Natl. Acad. Sci. U.S.A.">
        <title>Extensive sampling of basidiomycete genomes demonstrates inadequacy of the white-rot/brown-rot paradigm for wood decay fungi.</title>
        <authorList>
            <person name="Riley R."/>
            <person name="Salamov A.A."/>
            <person name="Brown D.W."/>
            <person name="Nagy L.G."/>
            <person name="Floudas D."/>
            <person name="Held B.W."/>
            <person name="Levasseur A."/>
            <person name="Lombard V."/>
            <person name="Morin E."/>
            <person name="Otillar R."/>
            <person name="Lindquist E.A."/>
            <person name="Sun H."/>
            <person name="LaButti K.M."/>
            <person name="Schmutz J."/>
            <person name="Jabbour D."/>
            <person name="Luo H."/>
            <person name="Baker S.E."/>
            <person name="Pisabarro A.G."/>
            <person name="Walton J.D."/>
            <person name="Blanchette R.A."/>
            <person name="Henrissat B."/>
            <person name="Martin F."/>
            <person name="Cullen D."/>
            <person name="Hibbett D.S."/>
            <person name="Grigoriev I.V."/>
        </authorList>
    </citation>
    <scope>NUCLEOTIDE SEQUENCE [LARGE SCALE GENOMIC DNA]</scope>
    <source>
        <strain evidence="2">CBS 339.88</strain>
    </source>
</reference>
<dbReference type="HOGENOM" id="CLU_1619122_0_0_1"/>
<accession>A0A067TFT1</accession>
<protein>
    <submittedName>
        <fullName evidence="1">Uncharacterized protein</fullName>
    </submittedName>
</protein>
<sequence>MRVVCWRWSAALCDCCPQKASASVSRPGAGTSQLNFNLKRATFGESFWVVVCFISFEIFHSRYSFVGLNRAYFRVFYYDFFLRSIPFSLDTFFIPFCIPTDSSSEDLELTRATVMEPNKLALQLNDIDQGAAEVLGCPTVRLSGGSPSCIYAHGGSSTLLKYVL</sequence>
<proteinExistence type="predicted"/>
<evidence type="ECO:0000313" key="2">
    <source>
        <dbReference type="Proteomes" id="UP000027222"/>
    </source>
</evidence>